<reference evidence="1 2" key="1">
    <citation type="submission" date="2019-09" db="EMBL/GenBank/DDBJ databases">
        <title>Hydrogenophaga aromatica sp. nov., isolated from a para-xylene-degrading enrichment culture.</title>
        <authorList>
            <person name="Tancsics A."/>
            <person name="Banerjee S."/>
        </authorList>
    </citation>
    <scope>NUCLEOTIDE SEQUENCE [LARGE SCALE GENOMIC DNA]</scope>
    <source>
        <strain evidence="1 2">D2P1</strain>
    </source>
</reference>
<dbReference type="AlphaFoldDB" id="A0A7Y8KYL0"/>
<evidence type="ECO:0000313" key="1">
    <source>
        <dbReference type="EMBL" id="NWF47850.1"/>
    </source>
</evidence>
<dbReference type="Pfam" id="PF07209">
    <property type="entry name" value="DUF1415"/>
    <property type="match status" value="1"/>
</dbReference>
<dbReference type="InterPro" id="IPR009858">
    <property type="entry name" value="DUF1415"/>
</dbReference>
<protein>
    <submittedName>
        <fullName evidence="1">DUF1415 domain-containing protein</fullName>
    </submittedName>
</protein>
<gene>
    <name evidence="1" type="ORF">F3K02_21730</name>
</gene>
<proteinExistence type="predicted"/>
<accession>A0A7Y8KYL0</accession>
<dbReference type="RefSeq" id="WP_177137859.1">
    <property type="nucleotide sequence ID" value="NZ_VYGV01000024.1"/>
</dbReference>
<sequence>MTTPDDATILADTRHWIEKAVIGLNLCPFARSVYVKNQVRIVVSHARHLDAFLDELDHELDLLVNTPAEEVDTTLLVHPTLFQDFFVFNDFMNVVDDVVTEHELEGVIQVANFHPQFQFEGVEADDISNATNRAPYPTLHLLREESVERAVASDAGGAEKIVERNIATLRELGSAGWQTLLSKP</sequence>
<evidence type="ECO:0000313" key="2">
    <source>
        <dbReference type="Proteomes" id="UP000545507"/>
    </source>
</evidence>
<keyword evidence="2" id="KW-1185">Reference proteome</keyword>
<organism evidence="1 2">
    <name type="scientific">Hydrogenophaga aromaticivorans</name>
    <dbReference type="NCBI Taxonomy" id="2610898"/>
    <lineage>
        <taxon>Bacteria</taxon>
        <taxon>Pseudomonadati</taxon>
        <taxon>Pseudomonadota</taxon>
        <taxon>Betaproteobacteria</taxon>
        <taxon>Burkholderiales</taxon>
        <taxon>Comamonadaceae</taxon>
        <taxon>Hydrogenophaga</taxon>
    </lineage>
</organism>
<dbReference type="Proteomes" id="UP000545507">
    <property type="component" value="Unassembled WGS sequence"/>
</dbReference>
<comment type="caution">
    <text evidence="1">The sequence shown here is derived from an EMBL/GenBank/DDBJ whole genome shotgun (WGS) entry which is preliminary data.</text>
</comment>
<dbReference type="EMBL" id="VYGV01000024">
    <property type="protein sequence ID" value="NWF47850.1"/>
    <property type="molecule type" value="Genomic_DNA"/>
</dbReference>
<name>A0A7Y8KYL0_9BURK</name>